<feature type="compositionally biased region" description="Polar residues" evidence="1">
    <location>
        <begin position="102"/>
        <end position="119"/>
    </location>
</feature>
<comment type="caution">
    <text evidence="3">The sequence shown here is derived from an EMBL/GenBank/DDBJ whole genome shotgun (WGS) entry which is preliminary data.</text>
</comment>
<evidence type="ECO:0000256" key="2">
    <source>
        <dbReference type="SAM" id="Phobius"/>
    </source>
</evidence>
<protein>
    <submittedName>
        <fullName evidence="3">Uncharacterized protein</fullName>
    </submittedName>
</protein>
<dbReference type="Proteomes" id="UP000183529">
    <property type="component" value="Unassembled WGS sequence"/>
</dbReference>
<organism evidence="3 4">
    <name type="scientific">Paraburkholderia tropica</name>
    <dbReference type="NCBI Taxonomy" id="92647"/>
    <lineage>
        <taxon>Bacteria</taxon>
        <taxon>Pseudomonadati</taxon>
        <taxon>Pseudomonadota</taxon>
        <taxon>Betaproteobacteria</taxon>
        <taxon>Burkholderiales</taxon>
        <taxon>Burkholderiaceae</taxon>
        <taxon>Paraburkholderia</taxon>
    </lineage>
</organism>
<proteinExistence type="predicted"/>
<name>A0AAQ1GFC7_9BURK</name>
<evidence type="ECO:0000313" key="3">
    <source>
        <dbReference type="EMBL" id="SEJ60018.1"/>
    </source>
</evidence>
<evidence type="ECO:0000313" key="4">
    <source>
        <dbReference type="Proteomes" id="UP000183529"/>
    </source>
</evidence>
<keyword evidence="2" id="KW-1133">Transmembrane helix</keyword>
<dbReference type="AlphaFoldDB" id="A0AAQ1GFC7"/>
<evidence type="ECO:0000256" key="1">
    <source>
        <dbReference type="SAM" id="MobiDB-lite"/>
    </source>
</evidence>
<feature type="transmembrane region" description="Helical" evidence="2">
    <location>
        <begin position="63"/>
        <end position="83"/>
    </location>
</feature>
<feature type="region of interest" description="Disordered" evidence="1">
    <location>
        <begin position="89"/>
        <end position="121"/>
    </location>
</feature>
<keyword evidence="2" id="KW-0472">Membrane</keyword>
<accession>A0AAQ1GFC7</accession>
<sequence>MRGSGAEPERPRVAAQRFPAERSAVPAGFGRERYYADYDGYRAHGGHGSHGGHAAHGARRSRLPLYAFGAVALVATALTGYVISHRDSGSGAGSGPIIGQTVEGTVSSQQNDATPSSKTVGAIHAAPPTAPAHRDPVSPRAAPALAAVAPGAIQNAAVDAHAAAGKAAAQNGGTATRGDVARNLATARTSLDKNRLWPARRAIMSALAEQPGNADAQQMKADLLAREQERDALLGYGRLCAREGKWSCAWQNAGHAVTIDASSQEAKRLLARAIAAQGAGTAGHIDAGSPGPDDDQ</sequence>
<dbReference type="EMBL" id="FNZM01000006">
    <property type="protein sequence ID" value="SEJ60018.1"/>
    <property type="molecule type" value="Genomic_DNA"/>
</dbReference>
<reference evidence="3 4" key="1">
    <citation type="submission" date="2016-10" db="EMBL/GenBank/DDBJ databases">
        <authorList>
            <person name="Varghese N."/>
            <person name="Submissions S."/>
        </authorList>
    </citation>
    <scope>NUCLEOTIDE SEQUENCE [LARGE SCALE GENOMIC DNA]</scope>
    <source>
        <strain evidence="3 4">LMG 22274</strain>
    </source>
</reference>
<gene>
    <name evidence="3" type="ORF">SAMN05216550_106179</name>
</gene>
<keyword evidence="2" id="KW-0812">Transmembrane</keyword>